<comment type="subcellular location">
    <subcellularLocation>
        <location evidence="1">Cell membrane</location>
        <topology evidence="1">Multi-pass membrane protein</topology>
    </subcellularLocation>
</comment>
<keyword evidence="4 6" id="KW-1133">Transmembrane helix</keyword>
<feature type="transmembrane region" description="Helical" evidence="6">
    <location>
        <begin position="73"/>
        <end position="93"/>
    </location>
</feature>
<evidence type="ECO:0000256" key="3">
    <source>
        <dbReference type="ARBA" id="ARBA00022692"/>
    </source>
</evidence>
<dbReference type="AlphaFoldDB" id="A0A5A7QZL6"/>
<protein>
    <submittedName>
        <fullName evidence="7">P-type trefoil</fullName>
    </submittedName>
</protein>
<dbReference type="EMBL" id="BKCP01008611">
    <property type="protein sequence ID" value="GER49451.1"/>
    <property type="molecule type" value="Genomic_DNA"/>
</dbReference>
<keyword evidence="3 6" id="KW-0812">Transmembrane</keyword>
<evidence type="ECO:0000256" key="4">
    <source>
        <dbReference type="ARBA" id="ARBA00022989"/>
    </source>
</evidence>
<evidence type="ECO:0000256" key="5">
    <source>
        <dbReference type="ARBA" id="ARBA00023136"/>
    </source>
</evidence>
<feature type="transmembrane region" description="Helical" evidence="6">
    <location>
        <begin position="99"/>
        <end position="119"/>
    </location>
</feature>
<name>A0A5A7QZL6_STRAF</name>
<evidence type="ECO:0000256" key="2">
    <source>
        <dbReference type="ARBA" id="ARBA00022475"/>
    </source>
</evidence>
<keyword evidence="5 6" id="KW-0472">Membrane</keyword>
<comment type="caution">
    <text evidence="7">The sequence shown here is derived from an EMBL/GenBank/DDBJ whole genome shotgun (WGS) entry which is preliminary data.</text>
</comment>
<dbReference type="PANTHER" id="PTHR30509">
    <property type="entry name" value="P-HYDROXYBENZOIC ACID EFFLUX PUMP SUBUNIT-RELATED"/>
    <property type="match status" value="1"/>
</dbReference>
<gene>
    <name evidence="7" type="ORF">STAS_26699</name>
</gene>
<proteinExistence type="predicted"/>
<organism evidence="7 8">
    <name type="scientific">Striga asiatica</name>
    <name type="common">Asiatic witchweed</name>
    <name type="synonym">Buchnera asiatica</name>
    <dbReference type="NCBI Taxonomy" id="4170"/>
    <lineage>
        <taxon>Eukaryota</taxon>
        <taxon>Viridiplantae</taxon>
        <taxon>Streptophyta</taxon>
        <taxon>Embryophyta</taxon>
        <taxon>Tracheophyta</taxon>
        <taxon>Spermatophyta</taxon>
        <taxon>Magnoliopsida</taxon>
        <taxon>eudicotyledons</taxon>
        <taxon>Gunneridae</taxon>
        <taxon>Pentapetalae</taxon>
        <taxon>asterids</taxon>
        <taxon>lamiids</taxon>
        <taxon>Lamiales</taxon>
        <taxon>Orobanchaceae</taxon>
        <taxon>Buchnereae</taxon>
        <taxon>Striga</taxon>
    </lineage>
</organism>
<dbReference type="Proteomes" id="UP000325081">
    <property type="component" value="Unassembled WGS sequence"/>
</dbReference>
<evidence type="ECO:0000256" key="1">
    <source>
        <dbReference type="ARBA" id="ARBA00004651"/>
    </source>
</evidence>
<evidence type="ECO:0000256" key="6">
    <source>
        <dbReference type="SAM" id="Phobius"/>
    </source>
</evidence>
<dbReference type="OrthoDB" id="68611at2759"/>
<feature type="transmembrane region" description="Helical" evidence="6">
    <location>
        <begin position="21"/>
        <end position="38"/>
    </location>
</feature>
<keyword evidence="8" id="KW-1185">Reference proteome</keyword>
<sequence>MSKTTAKDQARTICRARFDSASRAALACAIVGLTALYGPTPLVAQIKFLPFSYLVLILTLSNNASTLGHSVRGFWHILFATIQVVPIAAFGWWLAAPAAAPPLGVAAVVAAVAAFLVVLPRSTHVTAKRIALAQITLVCTELIVGSDDTRH</sequence>
<keyword evidence="2" id="KW-1003">Cell membrane</keyword>
<feature type="transmembrane region" description="Helical" evidence="6">
    <location>
        <begin position="44"/>
        <end position="61"/>
    </location>
</feature>
<feature type="non-terminal residue" evidence="7">
    <location>
        <position position="151"/>
    </location>
</feature>
<accession>A0A5A7QZL6</accession>
<dbReference type="GO" id="GO:0005886">
    <property type="term" value="C:plasma membrane"/>
    <property type="evidence" value="ECO:0007669"/>
    <property type="project" value="UniProtKB-SubCell"/>
</dbReference>
<reference evidence="8" key="1">
    <citation type="journal article" date="2019" name="Curr. Biol.">
        <title>Genome Sequence of Striga asiatica Provides Insight into the Evolution of Plant Parasitism.</title>
        <authorList>
            <person name="Yoshida S."/>
            <person name="Kim S."/>
            <person name="Wafula E.K."/>
            <person name="Tanskanen J."/>
            <person name="Kim Y.M."/>
            <person name="Honaas L."/>
            <person name="Yang Z."/>
            <person name="Spallek T."/>
            <person name="Conn C.E."/>
            <person name="Ichihashi Y."/>
            <person name="Cheong K."/>
            <person name="Cui S."/>
            <person name="Der J.P."/>
            <person name="Gundlach H."/>
            <person name="Jiao Y."/>
            <person name="Hori C."/>
            <person name="Ishida J.K."/>
            <person name="Kasahara H."/>
            <person name="Kiba T."/>
            <person name="Kim M.S."/>
            <person name="Koo N."/>
            <person name="Laohavisit A."/>
            <person name="Lee Y.H."/>
            <person name="Lumba S."/>
            <person name="McCourt P."/>
            <person name="Mortimer J.C."/>
            <person name="Mutuku J.M."/>
            <person name="Nomura T."/>
            <person name="Sasaki-Sekimoto Y."/>
            <person name="Seto Y."/>
            <person name="Wang Y."/>
            <person name="Wakatake T."/>
            <person name="Sakakibara H."/>
            <person name="Demura T."/>
            <person name="Yamaguchi S."/>
            <person name="Yoneyama K."/>
            <person name="Manabe R.I."/>
            <person name="Nelson D.C."/>
            <person name="Schulman A.H."/>
            <person name="Timko M.P."/>
            <person name="dePamphilis C.W."/>
            <person name="Choi D."/>
            <person name="Shirasu K."/>
        </authorList>
    </citation>
    <scope>NUCLEOTIDE SEQUENCE [LARGE SCALE GENOMIC DNA]</scope>
    <source>
        <strain evidence="8">cv. UVA1</strain>
    </source>
</reference>
<evidence type="ECO:0000313" key="7">
    <source>
        <dbReference type="EMBL" id="GER49451.1"/>
    </source>
</evidence>
<dbReference type="PANTHER" id="PTHR30509:SF34">
    <property type="entry name" value="F3L24.34 PROTEIN"/>
    <property type="match status" value="1"/>
</dbReference>
<evidence type="ECO:0000313" key="8">
    <source>
        <dbReference type="Proteomes" id="UP000325081"/>
    </source>
</evidence>